<dbReference type="KEGG" id="dhy:DESAM_10235"/>
<dbReference type="EMBL" id="FO203522">
    <property type="protein sequence ID" value="CCO22216.1"/>
    <property type="molecule type" value="Genomic_DNA"/>
</dbReference>
<evidence type="ECO:0000313" key="1">
    <source>
        <dbReference type="EMBL" id="CCO22216.1"/>
    </source>
</evidence>
<dbReference type="HOGENOM" id="CLU_3288483_0_0_7"/>
<gene>
    <name evidence="1" type="ORF">DESAM_10235</name>
</gene>
<accession>L0R9F3</accession>
<evidence type="ECO:0000313" key="2">
    <source>
        <dbReference type="Proteomes" id="UP000010808"/>
    </source>
</evidence>
<reference evidence="1 2" key="1">
    <citation type="submission" date="2012-10" db="EMBL/GenBank/DDBJ databases">
        <authorList>
            <person name="Genoscope - CEA"/>
        </authorList>
    </citation>
    <scope>NUCLEOTIDE SEQUENCE [LARGE SCALE GENOMIC DNA]</scope>
    <source>
        <strain evidence="2">AM13 / DSM 14728</strain>
    </source>
</reference>
<proteinExistence type="predicted"/>
<dbReference type="PATRIC" id="fig|1121451.3.peg.219"/>
<dbReference type="Proteomes" id="UP000010808">
    <property type="component" value="Chromosome"/>
</dbReference>
<protein>
    <submittedName>
        <fullName evidence="1">Uncharacterized protein</fullName>
    </submittedName>
</protein>
<dbReference type="AlphaFoldDB" id="L0R9F3"/>
<sequence length="40" mass="4536">MVDIYTAVSGGLDRSIDLLREGTEMILPIDDFKKTHFPLK</sequence>
<organism evidence="1 2">
    <name type="scientific">Maridesulfovibrio hydrothermalis AM13 = DSM 14728</name>
    <dbReference type="NCBI Taxonomy" id="1121451"/>
    <lineage>
        <taxon>Bacteria</taxon>
        <taxon>Pseudomonadati</taxon>
        <taxon>Thermodesulfobacteriota</taxon>
        <taxon>Desulfovibrionia</taxon>
        <taxon>Desulfovibrionales</taxon>
        <taxon>Desulfovibrionaceae</taxon>
        <taxon>Maridesulfovibrio</taxon>
    </lineage>
</organism>
<name>L0R9F3_9BACT</name>
<keyword evidence="2" id="KW-1185">Reference proteome</keyword>